<evidence type="ECO:0000256" key="7">
    <source>
        <dbReference type="SAM" id="Phobius"/>
    </source>
</evidence>
<evidence type="ECO:0000259" key="9">
    <source>
        <dbReference type="Pfam" id="PF12821"/>
    </source>
</evidence>
<evidence type="ECO:0000313" key="10">
    <source>
        <dbReference type="EMBL" id="MDT0347973.1"/>
    </source>
</evidence>
<proteinExistence type="inferred from homology"/>
<comment type="subcellular location">
    <subcellularLocation>
        <location evidence="1">Cell membrane</location>
        <topology evidence="1">Multi-pass membrane protein</topology>
    </subcellularLocation>
</comment>
<dbReference type="InterPro" id="IPR050539">
    <property type="entry name" value="ThrE_Dicarb/AminoAcid_Exp"/>
</dbReference>
<comment type="similarity">
    <text evidence="6">Belongs to the ThrE exporter (TC 2.A.79) family.</text>
</comment>
<dbReference type="InterPro" id="IPR024528">
    <property type="entry name" value="ThrE_2"/>
</dbReference>
<sequence>MNASRLRRRLRSAVRRPARKLLTPGPPTAELLHPIGPEVPDDRHVQQVIDLCIRIGEVLLSSGEGSGETTETMLRVANAFGLSAVDVDITFTAVTICCHRGMAATPITSMRLVTHRGLDLTLLARVYQLVEQIERGRGLRPSAAALDAAVTATHPYPRWVATTGAAGLAGALALVLGAPAVAVLSAAGITAVIDVTGRFFARQRLPAFFRQVMGGFLATGATAALFTIGVLPEGTQPELVVAAGITVLLSGFAVVGTVQDAISGYNVTAAGRAAEIGVLSAGLLTGVVLGLKVAQRAGVTLDVAAELPQSGARIAATIGGAALASAFYALNGYSPLLALLFAALAGGAGRGTYVLLTAYGAGPVAAAGVAATVVGLAAGLLRRAGRVPWGKVPPLVVTLAGISPLLPGLTAYRGFYELSVEGLTDGLVTITLALAIGLALAAGVTLGQYLTRPQATPLSPADPAPPGTRN</sequence>
<dbReference type="InterPro" id="IPR010619">
    <property type="entry name" value="ThrE-like_N"/>
</dbReference>
<keyword evidence="5 7" id="KW-0472">Membrane</keyword>
<keyword evidence="3 7" id="KW-0812">Transmembrane</keyword>
<dbReference type="Pfam" id="PF12821">
    <property type="entry name" value="ThrE_2"/>
    <property type="match status" value="1"/>
</dbReference>
<organism evidence="10 11">
    <name type="scientific">Pseudonocardia charpentierae</name>
    <dbReference type="NCBI Taxonomy" id="3075545"/>
    <lineage>
        <taxon>Bacteria</taxon>
        <taxon>Bacillati</taxon>
        <taxon>Actinomycetota</taxon>
        <taxon>Actinomycetes</taxon>
        <taxon>Pseudonocardiales</taxon>
        <taxon>Pseudonocardiaceae</taxon>
        <taxon>Pseudonocardia</taxon>
    </lineage>
</organism>
<feature type="transmembrane region" description="Helical" evidence="7">
    <location>
        <begin position="212"/>
        <end position="232"/>
    </location>
</feature>
<evidence type="ECO:0000256" key="5">
    <source>
        <dbReference type="ARBA" id="ARBA00023136"/>
    </source>
</evidence>
<evidence type="ECO:0000256" key="2">
    <source>
        <dbReference type="ARBA" id="ARBA00022475"/>
    </source>
</evidence>
<dbReference type="RefSeq" id="WP_311553873.1">
    <property type="nucleotide sequence ID" value="NZ_JAVREJ010000001.1"/>
</dbReference>
<protein>
    <submittedName>
        <fullName evidence="10">Threonine/serine exporter family protein</fullName>
    </submittedName>
</protein>
<feature type="transmembrane region" description="Helical" evidence="7">
    <location>
        <begin position="182"/>
        <end position="200"/>
    </location>
</feature>
<evidence type="ECO:0000256" key="1">
    <source>
        <dbReference type="ARBA" id="ARBA00004651"/>
    </source>
</evidence>
<evidence type="ECO:0000256" key="3">
    <source>
        <dbReference type="ARBA" id="ARBA00022692"/>
    </source>
</evidence>
<evidence type="ECO:0000259" key="8">
    <source>
        <dbReference type="Pfam" id="PF06738"/>
    </source>
</evidence>
<gene>
    <name evidence="10" type="ORF">RM445_00360</name>
</gene>
<feature type="transmembrane region" description="Helical" evidence="7">
    <location>
        <begin position="362"/>
        <end position="381"/>
    </location>
</feature>
<feature type="transmembrane region" description="Helical" evidence="7">
    <location>
        <begin position="427"/>
        <end position="450"/>
    </location>
</feature>
<feature type="transmembrane region" description="Helical" evidence="7">
    <location>
        <begin position="238"/>
        <end position="258"/>
    </location>
</feature>
<dbReference type="PANTHER" id="PTHR34390">
    <property type="entry name" value="UPF0442 PROTEIN YJJB-RELATED"/>
    <property type="match status" value="1"/>
</dbReference>
<feature type="domain" description="Threonine/Serine exporter ThrE" evidence="9">
    <location>
        <begin position="321"/>
        <end position="447"/>
    </location>
</feature>
<name>A0ABU2N240_9PSEU</name>
<keyword evidence="11" id="KW-1185">Reference proteome</keyword>
<feature type="transmembrane region" description="Helical" evidence="7">
    <location>
        <begin position="393"/>
        <end position="415"/>
    </location>
</feature>
<keyword evidence="4 7" id="KW-1133">Transmembrane helix</keyword>
<evidence type="ECO:0000313" key="11">
    <source>
        <dbReference type="Proteomes" id="UP001183202"/>
    </source>
</evidence>
<accession>A0ABU2N240</accession>
<comment type="caution">
    <text evidence="10">The sequence shown here is derived from an EMBL/GenBank/DDBJ whole genome shotgun (WGS) entry which is preliminary data.</text>
</comment>
<evidence type="ECO:0000256" key="6">
    <source>
        <dbReference type="ARBA" id="ARBA00034125"/>
    </source>
</evidence>
<feature type="domain" description="Threonine/serine exporter-like N-terminal" evidence="8">
    <location>
        <begin position="50"/>
        <end position="293"/>
    </location>
</feature>
<dbReference type="Proteomes" id="UP001183202">
    <property type="component" value="Unassembled WGS sequence"/>
</dbReference>
<feature type="transmembrane region" description="Helical" evidence="7">
    <location>
        <begin position="270"/>
        <end position="291"/>
    </location>
</feature>
<evidence type="ECO:0000256" key="4">
    <source>
        <dbReference type="ARBA" id="ARBA00022989"/>
    </source>
</evidence>
<reference evidence="11" key="1">
    <citation type="submission" date="2023-07" db="EMBL/GenBank/DDBJ databases">
        <title>30 novel species of actinomycetes from the DSMZ collection.</title>
        <authorList>
            <person name="Nouioui I."/>
        </authorList>
    </citation>
    <scope>NUCLEOTIDE SEQUENCE [LARGE SCALE GENOMIC DNA]</scope>
    <source>
        <strain evidence="11">DSM 45834</strain>
    </source>
</reference>
<keyword evidence="2" id="KW-1003">Cell membrane</keyword>
<dbReference type="Pfam" id="PF06738">
    <property type="entry name" value="ThrE"/>
    <property type="match status" value="1"/>
</dbReference>
<dbReference type="EMBL" id="JAVREJ010000001">
    <property type="protein sequence ID" value="MDT0347973.1"/>
    <property type="molecule type" value="Genomic_DNA"/>
</dbReference>